<keyword evidence="1" id="KW-0479">Metal-binding</keyword>
<feature type="domain" description="MYND-type" evidence="9">
    <location>
        <begin position="191"/>
        <end position="226"/>
    </location>
</feature>
<keyword evidence="2 5" id="KW-0863">Zinc-finger</keyword>
<dbReference type="SMART" id="SM00360">
    <property type="entry name" value="RRM"/>
    <property type="match status" value="1"/>
</dbReference>
<feature type="region of interest" description="Disordered" evidence="7">
    <location>
        <begin position="90"/>
        <end position="116"/>
    </location>
</feature>
<feature type="compositionally biased region" description="Low complexity" evidence="7">
    <location>
        <begin position="166"/>
        <end position="180"/>
    </location>
</feature>
<feature type="compositionally biased region" description="Low complexity" evidence="7">
    <location>
        <begin position="389"/>
        <end position="407"/>
    </location>
</feature>
<feature type="compositionally biased region" description="Low complexity" evidence="7">
    <location>
        <begin position="314"/>
        <end position="375"/>
    </location>
</feature>
<dbReference type="Gene3D" id="6.10.140.2220">
    <property type="match status" value="1"/>
</dbReference>
<feature type="compositionally biased region" description="Polar residues" evidence="7">
    <location>
        <begin position="422"/>
        <end position="432"/>
    </location>
</feature>
<feature type="region of interest" description="Disordered" evidence="7">
    <location>
        <begin position="233"/>
        <end position="432"/>
    </location>
</feature>
<evidence type="ECO:0000256" key="3">
    <source>
        <dbReference type="ARBA" id="ARBA00022833"/>
    </source>
</evidence>
<evidence type="ECO:0000259" key="9">
    <source>
        <dbReference type="PROSITE" id="PS50865"/>
    </source>
</evidence>
<sequence>MDGTRSWDVGGEDDEYNTELIVHNFHPSLTKQGLRSQFLRFGYVESSNVTTNSRGHPVGFVRMRSAGECARAIAGLNGRAPLHWTVKMGLPPAERQRQRQRRDEARRFELETQPQTEACLREMEKVRQKMLQLTSESPVSHSQEFCDTLEVGSEQQGQASEHTEQQHTPPTTGPGTAPTASHLSEQGLALCSVCGAVTAGYCSHCRQPYCSAACQRMDWEAHKPRCRPDLVVSVDSSSEEEQVRSVRLARGDQPASDRAPAPLRRPRATTGQARAASRGSGDERTLAANPPPRQKVQQGSPQQRGRQLYHHQQQRSPLQQQQSHPSPLHQQSPQQQQQPIPQAQQQHSPQQIPQAQQQHSPQQIPQAQQQQQGQGQEPGAEERRRRLRQQQLLLLKRQKQRQQQQQREPQLGPVSLRPGQHYQVSRGEQTSC</sequence>
<dbReference type="Gene3D" id="3.30.70.330">
    <property type="match status" value="1"/>
</dbReference>
<keyword evidence="3" id="KW-0862">Zinc</keyword>
<dbReference type="InterPro" id="IPR012677">
    <property type="entry name" value="Nucleotide-bd_a/b_plait_sf"/>
</dbReference>
<keyword evidence="11" id="KW-1185">Reference proteome</keyword>
<dbReference type="GO" id="GO:0008270">
    <property type="term" value="F:zinc ion binding"/>
    <property type="evidence" value="ECO:0007669"/>
    <property type="project" value="UniProtKB-KW"/>
</dbReference>
<evidence type="ECO:0000256" key="5">
    <source>
        <dbReference type="PROSITE-ProRule" id="PRU00134"/>
    </source>
</evidence>
<feature type="compositionally biased region" description="Basic and acidic residues" evidence="7">
    <location>
        <begin position="94"/>
        <end position="110"/>
    </location>
</feature>
<evidence type="ECO:0000256" key="2">
    <source>
        <dbReference type="ARBA" id="ARBA00022771"/>
    </source>
</evidence>
<accession>A0A6A4VHN8</accession>
<dbReference type="OrthoDB" id="10023235at2759"/>
<keyword evidence="4 6" id="KW-0694">RNA-binding</keyword>
<gene>
    <name evidence="10" type="ORF">FJT64_012688</name>
</gene>
<dbReference type="InterPro" id="IPR000504">
    <property type="entry name" value="RRM_dom"/>
</dbReference>
<dbReference type="Pfam" id="PF00076">
    <property type="entry name" value="RRM_1"/>
    <property type="match status" value="1"/>
</dbReference>
<dbReference type="EMBL" id="VIIS01002070">
    <property type="protein sequence ID" value="KAF0288971.1"/>
    <property type="molecule type" value="Genomic_DNA"/>
</dbReference>
<feature type="domain" description="RRM" evidence="8">
    <location>
        <begin position="18"/>
        <end position="79"/>
    </location>
</feature>
<dbReference type="InterPro" id="IPR002893">
    <property type="entry name" value="Znf_MYND"/>
</dbReference>
<dbReference type="PROSITE" id="PS50865">
    <property type="entry name" value="ZF_MYND_2"/>
    <property type="match status" value="1"/>
</dbReference>
<dbReference type="PROSITE" id="PS50102">
    <property type="entry name" value="RRM"/>
    <property type="match status" value="1"/>
</dbReference>
<name>A0A6A4VHN8_AMPAM</name>
<dbReference type="AlphaFoldDB" id="A0A6A4VHN8"/>
<evidence type="ECO:0000256" key="6">
    <source>
        <dbReference type="PROSITE-ProRule" id="PRU00176"/>
    </source>
</evidence>
<evidence type="ECO:0000313" key="10">
    <source>
        <dbReference type="EMBL" id="KAF0288971.1"/>
    </source>
</evidence>
<organism evidence="10 11">
    <name type="scientific">Amphibalanus amphitrite</name>
    <name type="common">Striped barnacle</name>
    <name type="synonym">Balanus amphitrite</name>
    <dbReference type="NCBI Taxonomy" id="1232801"/>
    <lineage>
        <taxon>Eukaryota</taxon>
        <taxon>Metazoa</taxon>
        <taxon>Ecdysozoa</taxon>
        <taxon>Arthropoda</taxon>
        <taxon>Crustacea</taxon>
        <taxon>Multicrustacea</taxon>
        <taxon>Cirripedia</taxon>
        <taxon>Thoracica</taxon>
        <taxon>Thoracicalcarea</taxon>
        <taxon>Balanomorpha</taxon>
        <taxon>Balanoidea</taxon>
        <taxon>Balanidae</taxon>
        <taxon>Amphibalaninae</taxon>
        <taxon>Amphibalanus</taxon>
    </lineage>
</organism>
<feature type="region of interest" description="Disordered" evidence="7">
    <location>
        <begin position="150"/>
        <end position="181"/>
    </location>
</feature>
<dbReference type="Pfam" id="PF01753">
    <property type="entry name" value="zf-MYND"/>
    <property type="match status" value="1"/>
</dbReference>
<dbReference type="SUPFAM" id="SSF54928">
    <property type="entry name" value="RNA-binding domain, RBD"/>
    <property type="match status" value="1"/>
</dbReference>
<dbReference type="SUPFAM" id="SSF144232">
    <property type="entry name" value="HIT/MYND zinc finger-like"/>
    <property type="match status" value="1"/>
</dbReference>
<proteinExistence type="predicted"/>
<evidence type="ECO:0000259" key="8">
    <source>
        <dbReference type="PROSITE" id="PS50102"/>
    </source>
</evidence>
<evidence type="ECO:0000256" key="1">
    <source>
        <dbReference type="ARBA" id="ARBA00022723"/>
    </source>
</evidence>
<evidence type="ECO:0000256" key="4">
    <source>
        <dbReference type="ARBA" id="ARBA00022884"/>
    </source>
</evidence>
<evidence type="ECO:0000313" key="11">
    <source>
        <dbReference type="Proteomes" id="UP000440578"/>
    </source>
</evidence>
<evidence type="ECO:0000256" key="7">
    <source>
        <dbReference type="SAM" id="MobiDB-lite"/>
    </source>
</evidence>
<reference evidence="10 11" key="1">
    <citation type="submission" date="2019-07" db="EMBL/GenBank/DDBJ databases">
        <title>Draft genome assembly of a fouling barnacle, Amphibalanus amphitrite (Darwin, 1854): The first reference genome for Thecostraca.</title>
        <authorList>
            <person name="Kim W."/>
        </authorList>
    </citation>
    <scope>NUCLEOTIDE SEQUENCE [LARGE SCALE GENOMIC DNA]</scope>
    <source>
        <strain evidence="10">SNU_AA5</strain>
        <tissue evidence="10">Soma without cirri and trophi</tissue>
    </source>
</reference>
<feature type="compositionally biased region" description="Polar residues" evidence="7">
    <location>
        <begin position="295"/>
        <end position="305"/>
    </location>
</feature>
<protein>
    <submittedName>
        <fullName evidence="10">Uncharacterized protein</fullName>
    </submittedName>
</protein>
<dbReference type="GO" id="GO:0003723">
    <property type="term" value="F:RNA binding"/>
    <property type="evidence" value="ECO:0007669"/>
    <property type="project" value="UniProtKB-UniRule"/>
</dbReference>
<dbReference type="Proteomes" id="UP000440578">
    <property type="component" value="Unassembled WGS sequence"/>
</dbReference>
<comment type="caution">
    <text evidence="10">The sequence shown here is derived from an EMBL/GenBank/DDBJ whole genome shotgun (WGS) entry which is preliminary data.</text>
</comment>
<dbReference type="InterPro" id="IPR035979">
    <property type="entry name" value="RBD_domain_sf"/>
</dbReference>